<dbReference type="Proteomes" id="UP000031408">
    <property type="component" value="Unassembled WGS sequence"/>
</dbReference>
<dbReference type="PANTHER" id="PTHR30158:SF23">
    <property type="entry name" value="MULTIDRUG RESISTANCE PROTEIN MEXA"/>
    <property type="match status" value="1"/>
</dbReference>
<dbReference type="InterPro" id="IPR058627">
    <property type="entry name" value="MdtA-like_C"/>
</dbReference>
<keyword evidence="9" id="KW-1185">Reference proteome</keyword>
<dbReference type="GO" id="GO:0046677">
    <property type="term" value="P:response to antibiotic"/>
    <property type="evidence" value="ECO:0007669"/>
    <property type="project" value="TreeGrafter"/>
</dbReference>
<feature type="chain" id="PRO_5002148803" evidence="3">
    <location>
        <begin position="19"/>
        <end position="375"/>
    </location>
</feature>
<dbReference type="OrthoDB" id="9801814at2"/>
<evidence type="ECO:0000256" key="3">
    <source>
        <dbReference type="SAM" id="SignalP"/>
    </source>
</evidence>
<organism evidence="8 9">
    <name type="scientific">Flavihumibacter solisilvae</name>
    <dbReference type="NCBI Taxonomy" id="1349421"/>
    <lineage>
        <taxon>Bacteria</taxon>
        <taxon>Pseudomonadati</taxon>
        <taxon>Bacteroidota</taxon>
        <taxon>Chitinophagia</taxon>
        <taxon>Chitinophagales</taxon>
        <taxon>Chitinophagaceae</taxon>
        <taxon>Flavihumibacter</taxon>
    </lineage>
</organism>
<dbReference type="InterPro" id="IPR058626">
    <property type="entry name" value="MdtA-like_b-barrel"/>
</dbReference>
<reference evidence="8 9" key="1">
    <citation type="submission" date="2014-11" db="EMBL/GenBank/DDBJ databases">
        <title>Genome sequence of Flavihumibacter solisilvae 3-3.</title>
        <authorList>
            <person name="Zhou G."/>
            <person name="Li M."/>
            <person name="Wang G."/>
        </authorList>
    </citation>
    <scope>NUCLEOTIDE SEQUENCE [LARGE SCALE GENOMIC DNA]</scope>
    <source>
        <strain evidence="8 9">3-3</strain>
    </source>
</reference>
<feature type="domain" description="Multidrug resistance protein MdtA-like C-terminal permuted SH3" evidence="7">
    <location>
        <begin position="297"/>
        <end position="354"/>
    </location>
</feature>
<feature type="domain" description="Multidrug resistance protein MdtA-like alpha-helical hairpin" evidence="4">
    <location>
        <begin position="96"/>
        <end position="165"/>
    </location>
</feature>
<dbReference type="Gene3D" id="2.40.30.170">
    <property type="match status" value="1"/>
</dbReference>
<dbReference type="PROSITE" id="PS51257">
    <property type="entry name" value="PROKAR_LIPOPROTEIN"/>
    <property type="match status" value="1"/>
</dbReference>
<accession>A0A0C1L4Q7</accession>
<dbReference type="InterPro" id="IPR058625">
    <property type="entry name" value="MdtA-like_BSH"/>
</dbReference>
<sequence length="375" mass="40398">MKIILLMGLIAWILAGCAAQTETPPPTPAALPVLQIQSGNAITYKDYPAAIEGKTNVEIRPQVDGILQKIYADEGSYVVKGQPLFKIDEAPFRERLNQATAQMHAAEGALANASLDVEKFTPLVANKVVSDYQLKAAKAAHQVAFSNLQQAKALVAAAQINLGYTLIKAPVNGYISRLFKKQGSLLNPADVQPLTLLSDVRQVHVYFALAESDFIRFKSQYDGTTLQEMLGKVPAISLILSDQSTFTNSGKIDMIDGQFDKTTGSITLRASFANEGGVLRSGNTGKVRLPLKHDGIVLVPQAATIELQDKVFVYTVSDSNKVSKQQIQVLGISGTNYLVREGVRSGDRIVTEGFGQLKDGQAILPAISNKIATSN</sequence>
<dbReference type="SUPFAM" id="SSF111369">
    <property type="entry name" value="HlyD-like secretion proteins"/>
    <property type="match status" value="1"/>
</dbReference>
<gene>
    <name evidence="8" type="ORF">OI18_08970</name>
</gene>
<feature type="domain" description="Multidrug resistance protein MdtA-like beta-barrel" evidence="6">
    <location>
        <begin position="203"/>
        <end position="290"/>
    </location>
</feature>
<dbReference type="Gene3D" id="2.40.420.20">
    <property type="match status" value="1"/>
</dbReference>
<dbReference type="Gene3D" id="1.10.287.470">
    <property type="entry name" value="Helix hairpin bin"/>
    <property type="match status" value="1"/>
</dbReference>
<dbReference type="GO" id="GO:0005886">
    <property type="term" value="C:plasma membrane"/>
    <property type="evidence" value="ECO:0007669"/>
    <property type="project" value="TreeGrafter"/>
</dbReference>
<dbReference type="GO" id="GO:0030313">
    <property type="term" value="C:cell envelope"/>
    <property type="evidence" value="ECO:0007669"/>
    <property type="project" value="UniProtKB-SubCell"/>
</dbReference>
<dbReference type="STRING" id="1349421.OI18_08970"/>
<dbReference type="EMBL" id="JSVC01000009">
    <property type="protein sequence ID" value="KIC95092.1"/>
    <property type="molecule type" value="Genomic_DNA"/>
</dbReference>
<feature type="domain" description="Multidrug resistance protein MdtA-like barrel-sandwich hybrid" evidence="5">
    <location>
        <begin position="56"/>
        <end position="194"/>
    </location>
</feature>
<evidence type="ECO:0000259" key="5">
    <source>
        <dbReference type="Pfam" id="PF25917"/>
    </source>
</evidence>
<dbReference type="GO" id="GO:0022857">
    <property type="term" value="F:transmembrane transporter activity"/>
    <property type="evidence" value="ECO:0007669"/>
    <property type="project" value="InterPro"/>
</dbReference>
<name>A0A0C1L4Q7_9BACT</name>
<dbReference type="Gene3D" id="2.40.50.100">
    <property type="match status" value="1"/>
</dbReference>
<dbReference type="InterPro" id="IPR058624">
    <property type="entry name" value="MdtA-like_HH"/>
</dbReference>
<evidence type="ECO:0000259" key="6">
    <source>
        <dbReference type="Pfam" id="PF25944"/>
    </source>
</evidence>
<evidence type="ECO:0000313" key="8">
    <source>
        <dbReference type="EMBL" id="KIC95092.1"/>
    </source>
</evidence>
<evidence type="ECO:0000259" key="4">
    <source>
        <dbReference type="Pfam" id="PF25876"/>
    </source>
</evidence>
<comment type="similarity">
    <text evidence="2">Belongs to the membrane fusion protein (MFP) (TC 8.A.1) family.</text>
</comment>
<protein>
    <submittedName>
        <fullName evidence="8">RND transporter</fullName>
    </submittedName>
</protein>
<dbReference type="Pfam" id="PF25944">
    <property type="entry name" value="Beta-barrel_RND"/>
    <property type="match status" value="1"/>
</dbReference>
<evidence type="ECO:0000259" key="7">
    <source>
        <dbReference type="Pfam" id="PF25967"/>
    </source>
</evidence>
<dbReference type="Pfam" id="PF25917">
    <property type="entry name" value="BSH_RND"/>
    <property type="match status" value="1"/>
</dbReference>
<proteinExistence type="inferred from homology"/>
<comment type="subcellular location">
    <subcellularLocation>
        <location evidence="1">Cell envelope</location>
    </subcellularLocation>
</comment>
<dbReference type="Pfam" id="PF25967">
    <property type="entry name" value="RND-MFP_C"/>
    <property type="match status" value="1"/>
</dbReference>
<evidence type="ECO:0000313" key="9">
    <source>
        <dbReference type="Proteomes" id="UP000031408"/>
    </source>
</evidence>
<comment type="caution">
    <text evidence="8">The sequence shown here is derived from an EMBL/GenBank/DDBJ whole genome shotgun (WGS) entry which is preliminary data.</text>
</comment>
<dbReference type="AlphaFoldDB" id="A0A0C1L4Q7"/>
<dbReference type="Pfam" id="PF25876">
    <property type="entry name" value="HH_MFP_RND"/>
    <property type="match status" value="1"/>
</dbReference>
<dbReference type="PANTHER" id="PTHR30158">
    <property type="entry name" value="ACRA/E-RELATED COMPONENT OF DRUG EFFLUX TRANSPORTER"/>
    <property type="match status" value="1"/>
</dbReference>
<dbReference type="NCBIfam" id="TIGR01730">
    <property type="entry name" value="RND_mfp"/>
    <property type="match status" value="1"/>
</dbReference>
<dbReference type="InterPro" id="IPR006143">
    <property type="entry name" value="RND_pump_MFP"/>
</dbReference>
<evidence type="ECO:0000256" key="2">
    <source>
        <dbReference type="ARBA" id="ARBA00009477"/>
    </source>
</evidence>
<keyword evidence="3" id="KW-0732">Signal</keyword>
<feature type="signal peptide" evidence="3">
    <location>
        <begin position="1"/>
        <end position="18"/>
    </location>
</feature>
<evidence type="ECO:0000256" key="1">
    <source>
        <dbReference type="ARBA" id="ARBA00004196"/>
    </source>
</evidence>